<accession>A0A4R3ZNC5</accession>
<evidence type="ECO:0000313" key="5">
    <source>
        <dbReference type="Proteomes" id="UP000295805"/>
    </source>
</evidence>
<evidence type="ECO:0000256" key="2">
    <source>
        <dbReference type="SAM" id="Phobius"/>
    </source>
</evidence>
<evidence type="ECO:0000313" key="4">
    <source>
        <dbReference type="EMBL" id="TCW19379.1"/>
    </source>
</evidence>
<dbReference type="Proteomes" id="UP000295805">
    <property type="component" value="Unassembled WGS sequence"/>
</dbReference>
<reference evidence="4 5" key="1">
    <citation type="submission" date="2019-03" db="EMBL/GenBank/DDBJ databases">
        <title>Root nodule microbial communities of legume samples collected from USA, Mexico and Botswana.</title>
        <authorList>
            <person name="Hirsch A."/>
        </authorList>
    </citation>
    <scope>NUCLEOTIDE SEQUENCE [LARGE SCALE GENOMIC DNA]</scope>
    <source>
        <strain evidence="4 5">55</strain>
    </source>
</reference>
<keyword evidence="2" id="KW-0472">Membrane</keyword>
<feature type="transmembrane region" description="Helical" evidence="2">
    <location>
        <begin position="99"/>
        <end position="117"/>
    </location>
</feature>
<gene>
    <name evidence="4" type="ORF">EDD19_1405</name>
</gene>
<name>A0A4R3ZNC5_9ACTN</name>
<evidence type="ECO:0000259" key="3">
    <source>
        <dbReference type="Pfam" id="PF11181"/>
    </source>
</evidence>
<feature type="domain" description="General stress protein 17M-like" evidence="3">
    <location>
        <begin position="47"/>
        <end position="113"/>
    </location>
</feature>
<comment type="caution">
    <text evidence="4">The sequence shown here is derived from an EMBL/GenBank/DDBJ whole genome shotgun (WGS) entry which is preliminary data.</text>
</comment>
<dbReference type="EMBL" id="SMCX01000040">
    <property type="protein sequence ID" value="TCW19379.1"/>
    <property type="molecule type" value="Genomic_DNA"/>
</dbReference>
<organism evidence="4 5">
    <name type="scientific">Dietzia cinnamea</name>
    <dbReference type="NCBI Taxonomy" id="321318"/>
    <lineage>
        <taxon>Bacteria</taxon>
        <taxon>Bacillati</taxon>
        <taxon>Actinomycetota</taxon>
        <taxon>Actinomycetes</taxon>
        <taxon>Mycobacteriales</taxon>
        <taxon>Dietziaceae</taxon>
        <taxon>Dietzia</taxon>
    </lineage>
</organism>
<feature type="compositionally biased region" description="Basic and acidic residues" evidence="1">
    <location>
        <begin position="17"/>
        <end position="34"/>
    </location>
</feature>
<dbReference type="AlphaFoldDB" id="A0A4R3ZNC5"/>
<feature type="transmembrane region" description="Helical" evidence="2">
    <location>
        <begin position="123"/>
        <end position="144"/>
    </location>
</feature>
<dbReference type="Pfam" id="PF11181">
    <property type="entry name" value="YflT"/>
    <property type="match status" value="1"/>
</dbReference>
<evidence type="ECO:0000256" key="1">
    <source>
        <dbReference type="SAM" id="MobiDB-lite"/>
    </source>
</evidence>
<feature type="region of interest" description="Disordered" evidence="1">
    <location>
        <begin position="14"/>
        <end position="36"/>
    </location>
</feature>
<protein>
    <recommendedName>
        <fullName evidence="3">General stress protein 17M-like domain-containing protein</fullName>
    </recommendedName>
</protein>
<proteinExistence type="predicted"/>
<keyword evidence="2" id="KW-0812">Transmembrane</keyword>
<keyword evidence="2" id="KW-1133">Transmembrane helix</keyword>
<dbReference type="InterPro" id="IPR025889">
    <property type="entry name" value="GSP17M-like_dom"/>
</dbReference>
<sequence length="193" mass="20932">MVYASITFTEATPAEGVAEKEDTTLTSARNDHPETAYGTSVTDYRVLQSVPDYWVAQEIVDRLSDRGFPVERVRIVGSGLRSIEQVTGRMTTGKAAGRGALAGLWFGLLLAILFLILAPLASFLWILVWSLGFGALWGALFGAIGHALTGGRRDFSSVQTMEADSYDVLVESTHLDEAVRLIAGPTPRSDLQR</sequence>